<dbReference type="Gene3D" id="3.40.50.300">
    <property type="entry name" value="P-loop containing nucleotide triphosphate hydrolases"/>
    <property type="match status" value="1"/>
</dbReference>
<dbReference type="WormBase" id="F32A11.2">
    <property type="protein sequence ID" value="CE17738"/>
    <property type="gene ID" value="WBGene00001998"/>
    <property type="gene designation" value="hpr-17"/>
</dbReference>
<accession>G5EGG2</accession>
<name>G5EGG2_CAEEL</name>
<dbReference type="OrthoDB" id="10265971at2759"/>
<dbReference type="GO" id="GO:0005634">
    <property type="term" value="C:nucleus"/>
    <property type="evidence" value="ECO:0007669"/>
    <property type="project" value="UniProtKB-SubCell"/>
</dbReference>
<dbReference type="InterPro" id="IPR004582">
    <property type="entry name" value="Checkpoint_prot_Rad17_Rad24"/>
</dbReference>
<dbReference type="Bgee" id="WBGene00001998">
    <property type="expression patterns" value="Expressed in germ line (C elegans) and 3 other cell types or tissues"/>
</dbReference>
<organism evidence="9 10">
    <name type="scientific">Caenorhabditis elegans</name>
    <dbReference type="NCBI Taxonomy" id="6239"/>
    <lineage>
        <taxon>Eukaryota</taxon>
        <taxon>Metazoa</taxon>
        <taxon>Ecdysozoa</taxon>
        <taxon>Nematoda</taxon>
        <taxon>Chromadorea</taxon>
        <taxon>Rhabditida</taxon>
        <taxon>Rhabditina</taxon>
        <taxon>Rhabditomorpha</taxon>
        <taxon>Rhabditoidea</taxon>
        <taxon>Rhabditidae</taxon>
        <taxon>Peloderinae</taxon>
        <taxon>Caenorhabditis</taxon>
    </lineage>
</organism>
<evidence type="ECO:0000313" key="10">
    <source>
        <dbReference type="Proteomes" id="UP000001940"/>
    </source>
</evidence>
<dbReference type="AlphaFoldDB" id="G5EGG2"/>
<protein>
    <submittedName>
        <fullName evidence="9">Homolog of S. Pombe Rad</fullName>
    </submittedName>
    <submittedName>
        <fullName evidence="8">Rad17-like protein</fullName>
    </submittedName>
</protein>
<sequence length="514" mass="59171">MKAAEHDLLTIELAPRRRDELQIHNKKIAEVDHWLKNVFSESNKQLGVMYLTGPAGSGKSTTVEVMCTEQNIEIIEYSPEYLHNEDFECEKPDFTQLRRFLLRRHGSLRGGGLKKRLLLVTELPDQAYSDAEKFREDLSEVLQHIWHPVIFCLTNSIACWNLNPDRLFTKDFNIMNGIDTVTFNPVADSFMKKALVRASNCLSSPLSDAKLNVIGEEAGGDLRIAMNMLQMNSIGPNADRRSGNSVICASKANREEAFHMIGRILYAKRVNPNVPKPSRFSKRRRKSAPIPEPLVRTELEHDPTDIITMSSMTSEKLLDFLFQNEPIFCSNISKYRYVAETFSMCDFLTGDWTTRKSLPEDYVAQMATRSVMWNNYKEPRPGTLFAVGRPLRSSLEKHTARTKLELQRLPMIGAKDYAALTCPYITIIKDIIDPQRIEYFLSRPMDINWQWGNDKIEEHLEKQYALDYKGRKKHRLPLHKAPKPSGKIIEVVDLEEEEEKFTIEESSDDSFEEF</sequence>
<reference evidence="9" key="3">
    <citation type="submission" date="2003-03" db="EMBL/GenBank/DDBJ databases">
        <authorList>
            <person name="Sulson J.E."/>
            <person name="Waterston R."/>
        </authorList>
    </citation>
    <scope>NUCLEOTIDE SEQUENCE</scope>
    <source>
        <strain evidence="9">Bristol N2</strain>
    </source>
</reference>
<reference evidence="8" key="1">
    <citation type="journal article" date="1998" name="Genomics">
        <title>cDNA cloning and gene mapping of human homologs for Schizosaccharomyces pombe rad17, rad1, and hus1 and cloning of homologs from mouse, Caenorhabditis elegans, and Drosophila melanogaster.</title>
        <authorList>
            <person name="Dean F.B."/>
            <person name="Lian L."/>
            <person name="O'Donnell M."/>
        </authorList>
    </citation>
    <scope>NUCLEOTIDE SEQUENCE</scope>
</reference>
<evidence type="ECO:0000256" key="7">
    <source>
        <dbReference type="ARBA" id="ARBA00023306"/>
    </source>
</evidence>
<dbReference type="HOGENOM" id="CLU_041595_0_0_1"/>
<reference evidence="9" key="4">
    <citation type="submission" date="2024-10" db="EMBL/GenBank/DDBJ databases">
        <authorList>
            <consortium name="WormBase Consortium"/>
            <person name="WormBase"/>
        </authorList>
    </citation>
    <scope>NUCLEOTIDE SEQUENCE</scope>
    <source>
        <strain evidence="9">Bristol N2</strain>
    </source>
</reference>
<dbReference type="PIR" id="T43304">
    <property type="entry name" value="T43304"/>
</dbReference>
<dbReference type="InterPro" id="IPR027417">
    <property type="entry name" value="P-loop_NTPase"/>
</dbReference>
<dbReference type="STRING" id="6239.F32A11.2.2"/>
<dbReference type="SMR" id="G5EGG2"/>
<dbReference type="GO" id="GO:0006281">
    <property type="term" value="P:DNA repair"/>
    <property type="evidence" value="ECO:0000318"/>
    <property type="project" value="GO_Central"/>
</dbReference>
<dbReference type="OMA" id="VICASKA"/>
<gene>
    <name evidence="9 11" type="primary">hpr-17</name>
    <name evidence="9" type="ORF">CELE_F32A11.2</name>
    <name evidence="11" type="ORF">F32A11.2</name>
</gene>
<keyword evidence="10" id="KW-1185">Reference proteome</keyword>
<dbReference type="PANTHER" id="PTHR12172:SF0">
    <property type="entry name" value="CELL CYCLE CHECKPOINT PROTEIN RAD17"/>
    <property type="match status" value="1"/>
</dbReference>
<reference evidence="9 10" key="2">
    <citation type="journal article" date="1998" name="Science">
        <title>Genome sequence of the nematode C. elegans: a platform for investigating biology.</title>
        <authorList>
            <consortium name="The C. elegans sequencing consortium"/>
            <person name="Sulson J.E."/>
            <person name="Waterston R."/>
        </authorList>
    </citation>
    <scope>NUCLEOTIDE SEQUENCE [LARGE SCALE GENOMIC DNA]</scope>
    <source>
        <strain evidence="9 10">Bristol N2</strain>
    </source>
</reference>
<dbReference type="Reactome" id="R-CEL-5693607">
    <property type="pathway name" value="Processing of DNA double-strand break ends"/>
</dbReference>
<keyword evidence="7" id="KW-0131">Cell cycle</keyword>
<dbReference type="KEGG" id="cel:CELE_F32A11.2"/>
<comment type="subcellular location">
    <subcellularLocation>
        <location evidence="1">Nucleus</location>
    </subcellularLocation>
</comment>
<dbReference type="eggNOG" id="KOG1970">
    <property type="taxonomic scope" value="Eukaryota"/>
</dbReference>
<dbReference type="Pfam" id="PF03215">
    <property type="entry name" value="Rad17"/>
    <property type="match status" value="1"/>
</dbReference>
<evidence type="ECO:0000256" key="4">
    <source>
        <dbReference type="ARBA" id="ARBA00022763"/>
    </source>
</evidence>
<dbReference type="RefSeq" id="NP_496793.1">
    <property type="nucleotide sequence ID" value="NM_064392.7"/>
</dbReference>
<dbReference type="Proteomes" id="UP000001940">
    <property type="component" value="Chromosome II"/>
</dbReference>
<dbReference type="GeneID" id="174958"/>
<dbReference type="CTD" id="174958"/>
<evidence type="ECO:0000313" key="8">
    <source>
        <dbReference type="EMBL" id="AAC95522.1"/>
    </source>
</evidence>
<keyword evidence="6" id="KW-0539">Nucleus</keyword>
<dbReference type="PeptideAtlas" id="G5EGG2"/>
<evidence type="ECO:0000256" key="1">
    <source>
        <dbReference type="ARBA" id="ARBA00004123"/>
    </source>
</evidence>
<evidence type="ECO:0000256" key="3">
    <source>
        <dbReference type="ARBA" id="ARBA00022741"/>
    </source>
</evidence>
<dbReference type="GO" id="GO:0000077">
    <property type="term" value="P:DNA damage checkpoint signaling"/>
    <property type="evidence" value="ECO:0000318"/>
    <property type="project" value="GO_Central"/>
</dbReference>
<evidence type="ECO:0000256" key="2">
    <source>
        <dbReference type="ARBA" id="ARBA00006168"/>
    </source>
</evidence>
<dbReference type="AGR" id="WB:WBGene00001998"/>
<dbReference type="GO" id="GO:0005524">
    <property type="term" value="F:ATP binding"/>
    <property type="evidence" value="ECO:0007669"/>
    <property type="project" value="UniProtKB-KW"/>
</dbReference>
<proteinExistence type="evidence at protein level"/>
<dbReference type="GO" id="GO:0003682">
    <property type="term" value="F:chromatin binding"/>
    <property type="evidence" value="ECO:0000318"/>
    <property type="project" value="GO_Central"/>
</dbReference>
<comment type="similarity">
    <text evidence="2">Belongs to the rad17/RAD24 family.</text>
</comment>
<evidence type="ECO:0000313" key="11">
    <source>
        <dbReference type="WormBase" id="F32A11.2"/>
    </source>
</evidence>
<evidence type="ECO:0000256" key="5">
    <source>
        <dbReference type="ARBA" id="ARBA00022840"/>
    </source>
</evidence>
<dbReference type="MINT" id="G5EGG2"/>
<keyword evidence="5" id="KW-0067">ATP-binding</keyword>
<dbReference type="IntAct" id="G5EGG2">
    <property type="interactions" value="2"/>
</dbReference>
<dbReference type="EMBL" id="AF076840">
    <property type="protein sequence ID" value="AAC95522.1"/>
    <property type="molecule type" value="mRNA"/>
</dbReference>
<keyword evidence="3" id="KW-0547">Nucleotide-binding</keyword>
<dbReference type="EMBL" id="BX284602">
    <property type="protein sequence ID" value="CAB04224.1"/>
    <property type="molecule type" value="Genomic_DNA"/>
</dbReference>
<keyword evidence="12" id="KW-1267">Proteomics identification</keyword>
<dbReference type="GO" id="GO:0033314">
    <property type="term" value="P:mitotic DNA replication checkpoint signaling"/>
    <property type="evidence" value="ECO:0000318"/>
    <property type="project" value="GO_Central"/>
</dbReference>
<dbReference type="FunCoup" id="G5EGG2">
    <property type="interactions" value="2825"/>
</dbReference>
<dbReference type="PANTHER" id="PTHR12172">
    <property type="entry name" value="CELL CYCLE CHECKPOINT PROTEIN RAD17"/>
    <property type="match status" value="1"/>
</dbReference>
<dbReference type="Reactome" id="R-CEL-176187">
    <property type="pathway name" value="Activation of ATR in response to replication stress"/>
</dbReference>
<dbReference type="PaxDb" id="6239-F32A11.2"/>
<evidence type="ECO:0000313" key="9">
    <source>
        <dbReference type="EMBL" id="CAB04224.1"/>
    </source>
</evidence>
<evidence type="ECO:0007829" key="12">
    <source>
        <dbReference type="PeptideAtlas" id="G5EGG2"/>
    </source>
</evidence>
<dbReference type="SUPFAM" id="SSF52540">
    <property type="entry name" value="P-loop containing nucleoside triphosphate hydrolases"/>
    <property type="match status" value="1"/>
</dbReference>
<evidence type="ECO:0000256" key="6">
    <source>
        <dbReference type="ARBA" id="ARBA00023242"/>
    </source>
</evidence>
<keyword evidence="4" id="KW-0227">DNA damage</keyword>